<dbReference type="AlphaFoldDB" id="A0A843WIB5"/>
<feature type="compositionally biased region" description="Polar residues" evidence="1">
    <location>
        <begin position="265"/>
        <end position="281"/>
    </location>
</feature>
<evidence type="ECO:0000259" key="2">
    <source>
        <dbReference type="Pfam" id="PF12776"/>
    </source>
</evidence>
<dbReference type="InterPro" id="IPR024752">
    <property type="entry name" value="Myb/SANT-like_dom"/>
</dbReference>
<evidence type="ECO:0000256" key="1">
    <source>
        <dbReference type="SAM" id="MobiDB-lite"/>
    </source>
</evidence>
<evidence type="ECO:0000313" key="3">
    <source>
        <dbReference type="EMBL" id="MQM03814.1"/>
    </source>
</evidence>
<accession>A0A843WIB5</accession>
<dbReference type="PANTHER" id="PTHR46929:SF23">
    <property type="entry name" value="L10-INTERACTING MYB DOMAIN-CONTAINING PROTEIN-LIKE"/>
    <property type="match status" value="1"/>
</dbReference>
<gene>
    <name evidence="3" type="ORF">Taro_036602</name>
</gene>
<protein>
    <recommendedName>
        <fullName evidence="2">Myb/SANT-like domain-containing protein</fullName>
    </recommendedName>
</protein>
<sequence length="386" mass="44950">MRKPPHRRRTHAPDTFLAWTPRRTNHQMPENQHRRRCNNLPFSWTELLCSVWAKQNILSAGSWLVGFRRNRGDQILWGKPSGRLDRRKRQNLVFFFFSGDSLRHRRWSAGLVEQAMLGMKVDKGFKRRAYAAVARQVTERFGEKCMDNNVENRFKTLKRNWSEIKKLRQLTEHVFDEMNKTIIVDDATASEYIKANPKAEPFINQPIEMYDELGIICGDEKPTGFYSRGSGEPLSANVEGSQEDIHKLVLNGEVANENQNEEIDNNSLQGSETPSSSNDVVKQSKGRGKRVRLYHDKSYHDKLYEKLEILAEKIGYMAEQIGRDMKKEHADALHEAIMSCKGYTEAWLLDAYGHLLDNKTQANVFMRSSLPLRQHWLKEYFTKRHP</sequence>
<dbReference type="Pfam" id="PF12776">
    <property type="entry name" value="Myb_DNA-bind_3"/>
    <property type="match status" value="1"/>
</dbReference>
<proteinExistence type="predicted"/>
<comment type="caution">
    <text evidence="3">The sequence shown here is derived from an EMBL/GenBank/DDBJ whole genome shotgun (WGS) entry which is preliminary data.</text>
</comment>
<reference evidence="3" key="1">
    <citation type="submission" date="2017-07" db="EMBL/GenBank/DDBJ databases">
        <title>Taro Niue Genome Assembly and Annotation.</title>
        <authorList>
            <person name="Atibalentja N."/>
            <person name="Keating K."/>
            <person name="Fields C.J."/>
        </authorList>
    </citation>
    <scope>NUCLEOTIDE SEQUENCE</scope>
    <source>
        <strain evidence="3">Niue_2</strain>
        <tissue evidence="3">Leaf</tissue>
    </source>
</reference>
<dbReference type="PANTHER" id="PTHR46929">
    <property type="entry name" value="EXPRESSED PROTEIN"/>
    <property type="match status" value="1"/>
</dbReference>
<organism evidence="3 4">
    <name type="scientific">Colocasia esculenta</name>
    <name type="common">Wild taro</name>
    <name type="synonym">Arum esculentum</name>
    <dbReference type="NCBI Taxonomy" id="4460"/>
    <lineage>
        <taxon>Eukaryota</taxon>
        <taxon>Viridiplantae</taxon>
        <taxon>Streptophyta</taxon>
        <taxon>Embryophyta</taxon>
        <taxon>Tracheophyta</taxon>
        <taxon>Spermatophyta</taxon>
        <taxon>Magnoliopsida</taxon>
        <taxon>Liliopsida</taxon>
        <taxon>Araceae</taxon>
        <taxon>Aroideae</taxon>
        <taxon>Colocasieae</taxon>
        <taxon>Colocasia</taxon>
    </lineage>
</organism>
<feature type="domain" description="Myb/SANT-like" evidence="2">
    <location>
        <begin position="111"/>
        <end position="188"/>
    </location>
</feature>
<feature type="region of interest" description="Disordered" evidence="1">
    <location>
        <begin position="258"/>
        <end position="288"/>
    </location>
</feature>
<dbReference type="Proteomes" id="UP000652761">
    <property type="component" value="Unassembled WGS sequence"/>
</dbReference>
<name>A0A843WIB5_COLES</name>
<keyword evidence="4" id="KW-1185">Reference proteome</keyword>
<evidence type="ECO:0000313" key="4">
    <source>
        <dbReference type="Proteomes" id="UP000652761"/>
    </source>
</evidence>
<dbReference type="EMBL" id="NMUH01003100">
    <property type="protein sequence ID" value="MQM03814.1"/>
    <property type="molecule type" value="Genomic_DNA"/>
</dbReference>
<dbReference type="OrthoDB" id="686209at2759"/>